<accession>A0A3A4P0X8</accession>
<dbReference type="Pfam" id="PF01797">
    <property type="entry name" value="Y1_Tnp"/>
    <property type="match status" value="1"/>
</dbReference>
<dbReference type="SMART" id="SM01321">
    <property type="entry name" value="Y1_Tnp"/>
    <property type="match status" value="1"/>
</dbReference>
<dbReference type="EMBL" id="QZKU01000066">
    <property type="protein sequence ID" value="RJP21654.1"/>
    <property type="molecule type" value="Genomic_DNA"/>
</dbReference>
<dbReference type="GO" id="GO:0006313">
    <property type="term" value="P:DNA transposition"/>
    <property type="evidence" value="ECO:0007669"/>
    <property type="project" value="InterPro"/>
</dbReference>
<gene>
    <name evidence="2" type="ORF">C4520_09455</name>
</gene>
<dbReference type="InterPro" id="IPR036515">
    <property type="entry name" value="Transposase_17_sf"/>
</dbReference>
<dbReference type="Proteomes" id="UP000265882">
    <property type="component" value="Unassembled WGS sequence"/>
</dbReference>
<dbReference type="PANTHER" id="PTHR34322">
    <property type="entry name" value="TRANSPOSASE, Y1_TNP DOMAIN-CONTAINING"/>
    <property type="match status" value="1"/>
</dbReference>
<dbReference type="SUPFAM" id="SSF143422">
    <property type="entry name" value="Transposase IS200-like"/>
    <property type="match status" value="1"/>
</dbReference>
<organism evidence="2 3">
    <name type="scientific">Abyssobacteria bacterium (strain SURF_5)</name>
    <dbReference type="NCBI Taxonomy" id="2093360"/>
    <lineage>
        <taxon>Bacteria</taxon>
        <taxon>Pseudomonadati</taxon>
        <taxon>Candidatus Hydrogenedentota</taxon>
        <taxon>Candidatus Abyssobacteria</taxon>
    </lineage>
</organism>
<proteinExistence type="predicted"/>
<dbReference type="PANTHER" id="PTHR34322:SF2">
    <property type="entry name" value="TRANSPOSASE IS200-LIKE DOMAIN-CONTAINING PROTEIN"/>
    <property type="match status" value="1"/>
</dbReference>
<name>A0A3A4P0X8_ABYX5</name>
<dbReference type="GO" id="GO:0004803">
    <property type="term" value="F:transposase activity"/>
    <property type="evidence" value="ECO:0007669"/>
    <property type="project" value="InterPro"/>
</dbReference>
<evidence type="ECO:0000313" key="2">
    <source>
        <dbReference type="EMBL" id="RJP21654.1"/>
    </source>
</evidence>
<protein>
    <submittedName>
        <fullName evidence="2">Transposase</fullName>
    </submittedName>
</protein>
<sequence>MAHFFFLTVKLFCHIIDPMPRIARIVAPGLPHHITQRGNRLMKIFLDDADCERYLHFLNKYKRKHGLEILAYCLMSNHVHLIAIPKEPHSLARSLADSHMSYAKHFNWKYSQSGHLWEGRFYSCTMDENHTMAAVRYVERNPVRAHLVQRAWDYRWSSAPAHVGICPTNFSPAVGRNRT</sequence>
<comment type="caution">
    <text evidence="2">The sequence shown here is derived from an EMBL/GenBank/DDBJ whole genome shotgun (WGS) entry which is preliminary data.</text>
</comment>
<dbReference type="InterPro" id="IPR002686">
    <property type="entry name" value="Transposase_17"/>
</dbReference>
<dbReference type="Gene3D" id="3.30.70.1290">
    <property type="entry name" value="Transposase IS200-like"/>
    <property type="match status" value="1"/>
</dbReference>
<reference evidence="2 3" key="1">
    <citation type="journal article" date="2017" name="ISME J.">
        <title>Energy and carbon metabolisms in a deep terrestrial subsurface fluid microbial community.</title>
        <authorList>
            <person name="Momper L."/>
            <person name="Jungbluth S.P."/>
            <person name="Lee M.D."/>
            <person name="Amend J.P."/>
        </authorList>
    </citation>
    <scope>NUCLEOTIDE SEQUENCE [LARGE SCALE GENOMIC DNA]</scope>
    <source>
        <strain evidence="2">SURF_5</strain>
    </source>
</reference>
<dbReference type="AlphaFoldDB" id="A0A3A4P0X8"/>
<evidence type="ECO:0000259" key="1">
    <source>
        <dbReference type="SMART" id="SM01321"/>
    </source>
</evidence>
<dbReference type="GO" id="GO:0003677">
    <property type="term" value="F:DNA binding"/>
    <property type="evidence" value="ECO:0007669"/>
    <property type="project" value="InterPro"/>
</dbReference>
<evidence type="ECO:0000313" key="3">
    <source>
        <dbReference type="Proteomes" id="UP000265882"/>
    </source>
</evidence>
<feature type="domain" description="Transposase IS200-like" evidence="1">
    <location>
        <begin position="27"/>
        <end position="141"/>
    </location>
</feature>